<reference evidence="1" key="1">
    <citation type="submission" date="2023-03" db="EMBL/GenBank/DDBJ databases">
        <title>Actinoallomurus iriomotensis NBRC 103684.</title>
        <authorList>
            <person name="Ichikawa N."/>
            <person name="Sato H."/>
            <person name="Tonouchi N."/>
        </authorList>
    </citation>
    <scope>NUCLEOTIDE SEQUENCE</scope>
    <source>
        <strain evidence="1">NBRC 103684</strain>
    </source>
</reference>
<comment type="caution">
    <text evidence="1">The sequence shown here is derived from an EMBL/GenBank/DDBJ whole genome shotgun (WGS) entry which is preliminary data.</text>
</comment>
<keyword evidence="2" id="KW-1185">Reference proteome</keyword>
<evidence type="ECO:0000313" key="2">
    <source>
        <dbReference type="Proteomes" id="UP001165074"/>
    </source>
</evidence>
<dbReference type="Proteomes" id="UP001165074">
    <property type="component" value="Unassembled WGS sequence"/>
</dbReference>
<gene>
    <name evidence="1" type="ORF">Airi02_055400</name>
</gene>
<proteinExistence type="predicted"/>
<accession>A0A9W6S2Z6</accession>
<dbReference type="AlphaFoldDB" id="A0A9W6S2Z6"/>
<dbReference type="RefSeq" id="WP_285576769.1">
    <property type="nucleotide sequence ID" value="NZ_BSTK01000008.1"/>
</dbReference>
<organism evidence="1 2">
    <name type="scientific">Actinoallomurus iriomotensis</name>
    <dbReference type="NCBI Taxonomy" id="478107"/>
    <lineage>
        <taxon>Bacteria</taxon>
        <taxon>Bacillati</taxon>
        <taxon>Actinomycetota</taxon>
        <taxon>Actinomycetes</taxon>
        <taxon>Streptosporangiales</taxon>
        <taxon>Thermomonosporaceae</taxon>
        <taxon>Actinoallomurus</taxon>
    </lineage>
</organism>
<name>A0A9W6S2Z6_9ACTN</name>
<protein>
    <submittedName>
        <fullName evidence="1">Uncharacterized protein</fullName>
    </submittedName>
</protein>
<dbReference type="NCBIfam" id="NF033852">
    <property type="entry name" value="fulvocin_rel"/>
    <property type="match status" value="1"/>
</dbReference>
<sequence>MIRTPHRWVLAFDATCGTCKDIAHAVEHACRGKLEVRPLADDEVRRLRERAMGADPVWAPTLLRVDGDRVRAWTGAAMSMTLARRLGPADSVRVIHALGTLRRRSRGHASELPGAPTGRAAMGRAQFLRFGAGAGVAAGLVLAGKVPAFADDENQAALAWVRKHSKNLPHTYENVIKYPLRYRRAIFNASTVNVRRDLWMEHLVAYRKAHPNLTKQQSAVIDRAWFMLEDSASTFAAKPSRSTEQKLAALHKDAVAAFGNNNEVHALLGALGTAAAPSAKPAARTEAAAAPDCPCFDSEDGSQDFCNSGNCTVIGACVYQPTGCGVFWTHPCNGSCV</sequence>
<evidence type="ECO:0000313" key="1">
    <source>
        <dbReference type="EMBL" id="GLY87611.1"/>
    </source>
</evidence>
<dbReference type="EMBL" id="BSTK01000008">
    <property type="protein sequence ID" value="GLY87611.1"/>
    <property type="molecule type" value="Genomic_DNA"/>
</dbReference>